<dbReference type="InterPro" id="IPR004046">
    <property type="entry name" value="GST_C"/>
</dbReference>
<reference evidence="3 4" key="1">
    <citation type="submission" date="2019-03" db="EMBL/GenBank/DDBJ databases">
        <title>Genomic Encyclopedia of Type Strains, Phase IV (KMG-IV): sequencing the most valuable type-strain genomes for metagenomic binning, comparative biology and taxonomic classification.</title>
        <authorList>
            <person name="Goeker M."/>
        </authorList>
    </citation>
    <scope>NUCLEOTIDE SEQUENCE [LARGE SCALE GENOMIC DNA]</scope>
    <source>
        <strain evidence="3 4">DSM 23344</strain>
    </source>
</reference>
<dbReference type="InterPro" id="IPR036282">
    <property type="entry name" value="Glutathione-S-Trfase_C_sf"/>
</dbReference>
<dbReference type="SUPFAM" id="SSF47616">
    <property type="entry name" value="GST C-terminal domain-like"/>
    <property type="match status" value="1"/>
</dbReference>
<dbReference type="PROSITE" id="PS50404">
    <property type="entry name" value="GST_NTER"/>
    <property type="match status" value="1"/>
</dbReference>
<dbReference type="InterPro" id="IPR010987">
    <property type="entry name" value="Glutathione-S-Trfase_C-like"/>
</dbReference>
<dbReference type="InterPro" id="IPR036249">
    <property type="entry name" value="Thioredoxin-like_sf"/>
</dbReference>
<dbReference type="SFLD" id="SFLDG00358">
    <property type="entry name" value="Main_(cytGST)"/>
    <property type="match status" value="1"/>
</dbReference>
<keyword evidence="4" id="KW-1185">Reference proteome</keyword>
<comment type="caution">
    <text evidence="3">The sequence shown here is derived from an EMBL/GenBank/DDBJ whole genome shotgun (WGS) entry which is preliminary data.</text>
</comment>
<dbReference type="InterPro" id="IPR040079">
    <property type="entry name" value="Glutathione_S-Trfase"/>
</dbReference>
<dbReference type="GO" id="GO:0016740">
    <property type="term" value="F:transferase activity"/>
    <property type="evidence" value="ECO:0007669"/>
    <property type="project" value="UniProtKB-KW"/>
</dbReference>
<proteinExistence type="predicted"/>
<dbReference type="PROSITE" id="PS50405">
    <property type="entry name" value="GST_CTER"/>
    <property type="match status" value="1"/>
</dbReference>
<dbReference type="PANTHER" id="PTHR44051:SF8">
    <property type="entry name" value="GLUTATHIONE S-TRANSFERASE GSTA"/>
    <property type="match status" value="1"/>
</dbReference>
<protein>
    <submittedName>
        <fullName evidence="3">Glutathione S-transferase</fullName>
    </submittedName>
</protein>
<sequence length="208" mass="23270">MHLYTYDPAPNPRRLGLFLAWKDIDIDTTQVDLMQLEQLGEAYRAISPSGTVPTLILDDGTLMTEVIAMCDYLESLYPQKPLMGTTPLARAQVLGWDHHIYMNAFTAVAEVLRNGNPNFADRALPGPVKIPQIPALVDRGRERLRRGWQAYDDALSGRDFLVGDALTLADIDLLVCTEFAGWVKESLPEDCESLLAWRERVRQALDAG</sequence>
<accession>A0A4V2SBX2</accession>
<dbReference type="OrthoDB" id="9810080at2"/>
<evidence type="ECO:0000259" key="1">
    <source>
        <dbReference type="PROSITE" id="PS50404"/>
    </source>
</evidence>
<dbReference type="Gene3D" id="3.40.30.10">
    <property type="entry name" value="Glutaredoxin"/>
    <property type="match status" value="1"/>
</dbReference>
<feature type="domain" description="GST C-terminal" evidence="2">
    <location>
        <begin position="86"/>
        <end position="208"/>
    </location>
</feature>
<evidence type="ECO:0000313" key="3">
    <source>
        <dbReference type="EMBL" id="TCO77210.1"/>
    </source>
</evidence>
<dbReference type="Pfam" id="PF13409">
    <property type="entry name" value="GST_N_2"/>
    <property type="match status" value="1"/>
</dbReference>
<dbReference type="SFLD" id="SFLDS00019">
    <property type="entry name" value="Glutathione_Transferase_(cytos"/>
    <property type="match status" value="1"/>
</dbReference>
<dbReference type="Pfam" id="PF00043">
    <property type="entry name" value="GST_C"/>
    <property type="match status" value="1"/>
</dbReference>
<dbReference type="Gene3D" id="1.20.1050.10">
    <property type="match status" value="1"/>
</dbReference>
<dbReference type="EMBL" id="SLWX01000003">
    <property type="protein sequence ID" value="TCO77210.1"/>
    <property type="molecule type" value="Genomic_DNA"/>
</dbReference>
<dbReference type="PANTHER" id="PTHR44051">
    <property type="entry name" value="GLUTATHIONE S-TRANSFERASE-RELATED"/>
    <property type="match status" value="1"/>
</dbReference>
<evidence type="ECO:0000313" key="4">
    <source>
        <dbReference type="Proteomes" id="UP000294980"/>
    </source>
</evidence>
<dbReference type="AlphaFoldDB" id="A0A4V2SBX2"/>
<organism evidence="3 4">
    <name type="scientific">Chromatocurvus halotolerans</name>
    <dbReference type="NCBI Taxonomy" id="1132028"/>
    <lineage>
        <taxon>Bacteria</taxon>
        <taxon>Pseudomonadati</taxon>
        <taxon>Pseudomonadota</taxon>
        <taxon>Gammaproteobacteria</taxon>
        <taxon>Cellvibrionales</taxon>
        <taxon>Halieaceae</taxon>
        <taxon>Chromatocurvus</taxon>
    </lineage>
</organism>
<dbReference type="RefSeq" id="WP_117317147.1">
    <property type="nucleotide sequence ID" value="NZ_QQSW01000008.1"/>
</dbReference>
<dbReference type="InterPro" id="IPR004045">
    <property type="entry name" value="Glutathione_S-Trfase_N"/>
</dbReference>
<evidence type="ECO:0000259" key="2">
    <source>
        <dbReference type="PROSITE" id="PS50405"/>
    </source>
</evidence>
<gene>
    <name evidence="3" type="ORF">EV688_103225</name>
</gene>
<dbReference type="SUPFAM" id="SSF52833">
    <property type="entry name" value="Thioredoxin-like"/>
    <property type="match status" value="1"/>
</dbReference>
<name>A0A4V2SBX2_9GAMM</name>
<dbReference type="InterPro" id="IPR034345">
    <property type="entry name" value="Gtt2-like_N"/>
</dbReference>
<keyword evidence="3" id="KW-0808">Transferase</keyword>
<dbReference type="CDD" id="cd03051">
    <property type="entry name" value="GST_N_GTT2_like"/>
    <property type="match status" value="1"/>
</dbReference>
<feature type="domain" description="GST N-terminal" evidence="1">
    <location>
        <begin position="1"/>
        <end position="81"/>
    </location>
</feature>
<dbReference type="Proteomes" id="UP000294980">
    <property type="component" value="Unassembled WGS sequence"/>
</dbReference>